<evidence type="ECO:0000313" key="1">
    <source>
        <dbReference type="EMBL" id="VFQ90016.1"/>
    </source>
</evidence>
<name>A0A484MPI9_9ASTE</name>
<dbReference type="Proteomes" id="UP000595140">
    <property type="component" value="Unassembled WGS sequence"/>
</dbReference>
<keyword evidence="2" id="KW-1185">Reference proteome</keyword>
<dbReference type="AlphaFoldDB" id="A0A484MPI9"/>
<protein>
    <submittedName>
        <fullName evidence="1">Uncharacterized protein</fullName>
    </submittedName>
</protein>
<organism evidence="1 2">
    <name type="scientific">Cuscuta campestris</name>
    <dbReference type="NCBI Taxonomy" id="132261"/>
    <lineage>
        <taxon>Eukaryota</taxon>
        <taxon>Viridiplantae</taxon>
        <taxon>Streptophyta</taxon>
        <taxon>Embryophyta</taxon>
        <taxon>Tracheophyta</taxon>
        <taxon>Spermatophyta</taxon>
        <taxon>Magnoliopsida</taxon>
        <taxon>eudicotyledons</taxon>
        <taxon>Gunneridae</taxon>
        <taxon>Pentapetalae</taxon>
        <taxon>asterids</taxon>
        <taxon>lamiids</taxon>
        <taxon>Solanales</taxon>
        <taxon>Convolvulaceae</taxon>
        <taxon>Cuscuteae</taxon>
        <taxon>Cuscuta</taxon>
        <taxon>Cuscuta subgen. Grammica</taxon>
        <taxon>Cuscuta sect. Cleistogrammica</taxon>
    </lineage>
</organism>
<gene>
    <name evidence="1" type="ORF">CCAM_LOCUS31792</name>
</gene>
<accession>A0A484MPI9</accession>
<sequence>MSKLEQLVIEKGQFQQERSNTNANDVLQQEDLLALLREEESAEYKLVQTDSGDEDLERVMDCSYLLALLRHVQMPFF</sequence>
<proteinExistence type="predicted"/>
<evidence type="ECO:0000313" key="2">
    <source>
        <dbReference type="Proteomes" id="UP000595140"/>
    </source>
</evidence>
<dbReference type="EMBL" id="OOIL02003924">
    <property type="protein sequence ID" value="VFQ90016.1"/>
    <property type="molecule type" value="Genomic_DNA"/>
</dbReference>
<reference evidence="1 2" key="1">
    <citation type="submission" date="2018-04" db="EMBL/GenBank/DDBJ databases">
        <authorList>
            <person name="Vogel A."/>
        </authorList>
    </citation>
    <scope>NUCLEOTIDE SEQUENCE [LARGE SCALE GENOMIC DNA]</scope>
</reference>